<protein>
    <submittedName>
        <fullName evidence="2">Uncharacterized protein</fullName>
    </submittedName>
</protein>
<keyword evidence="1" id="KW-0812">Transmembrane</keyword>
<sequence>MKTFLRMVLHSIDSLISVQIGRPDKYWAWAVAALIYPGVLLLALLFDRNRLEFDNLSLALIISGPVLALILVPLRKKWGWPRG</sequence>
<dbReference type="Proteomes" id="UP001595547">
    <property type="component" value="Unassembled WGS sequence"/>
</dbReference>
<dbReference type="RefSeq" id="WP_380072932.1">
    <property type="nucleotide sequence ID" value="NZ_JBHRTO010000001.1"/>
</dbReference>
<dbReference type="EMBL" id="JBHRTO010000001">
    <property type="protein sequence ID" value="MFC3181326.1"/>
    <property type="molecule type" value="Genomic_DNA"/>
</dbReference>
<keyword evidence="3" id="KW-1185">Reference proteome</keyword>
<organism evidence="2 3">
    <name type="scientific">Cypionkella sinensis</name>
    <dbReference type="NCBI Taxonomy" id="1756043"/>
    <lineage>
        <taxon>Bacteria</taxon>
        <taxon>Pseudomonadati</taxon>
        <taxon>Pseudomonadota</taxon>
        <taxon>Alphaproteobacteria</taxon>
        <taxon>Rhodobacterales</taxon>
        <taxon>Paracoccaceae</taxon>
        <taxon>Cypionkella</taxon>
    </lineage>
</organism>
<gene>
    <name evidence="2" type="ORF">ACFOGH_10035</name>
</gene>
<feature type="transmembrane region" description="Helical" evidence="1">
    <location>
        <begin position="58"/>
        <end position="74"/>
    </location>
</feature>
<reference evidence="3" key="1">
    <citation type="journal article" date="2019" name="Int. J. Syst. Evol. Microbiol.">
        <title>The Global Catalogue of Microorganisms (GCM) 10K type strain sequencing project: providing services to taxonomists for standard genome sequencing and annotation.</title>
        <authorList>
            <consortium name="The Broad Institute Genomics Platform"/>
            <consortium name="The Broad Institute Genome Sequencing Center for Infectious Disease"/>
            <person name="Wu L."/>
            <person name="Ma J."/>
        </authorList>
    </citation>
    <scope>NUCLEOTIDE SEQUENCE [LARGE SCALE GENOMIC DNA]</scope>
    <source>
        <strain evidence="3">KCTC 52039</strain>
    </source>
</reference>
<proteinExistence type="predicted"/>
<comment type="caution">
    <text evidence="2">The sequence shown here is derived from an EMBL/GenBank/DDBJ whole genome shotgun (WGS) entry which is preliminary data.</text>
</comment>
<evidence type="ECO:0000313" key="3">
    <source>
        <dbReference type="Proteomes" id="UP001595547"/>
    </source>
</evidence>
<evidence type="ECO:0000313" key="2">
    <source>
        <dbReference type="EMBL" id="MFC3181326.1"/>
    </source>
</evidence>
<keyword evidence="1" id="KW-0472">Membrane</keyword>
<keyword evidence="1" id="KW-1133">Transmembrane helix</keyword>
<feature type="transmembrane region" description="Helical" evidence="1">
    <location>
        <begin position="26"/>
        <end position="46"/>
    </location>
</feature>
<name>A0ABV7IXT4_9RHOB</name>
<accession>A0ABV7IXT4</accession>
<evidence type="ECO:0000256" key="1">
    <source>
        <dbReference type="SAM" id="Phobius"/>
    </source>
</evidence>